<sequence>KVDAVFTAPVTITPEADEPSLTVSLTDMSLIDYGVGQDTALTGWFTDNANNHIEIHQDTVYGVGDNRGGVIELEANTGDESNLYTNLDVKAGDVVTLEFDMSARKNAEGEDSQVDIYFEGQLIDSLAPEDIGWNHHSYQFTATTDNPKLEFDSPDDNSLGGVLDAITVVKEVAEDQPT</sequence>
<dbReference type="EMBL" id="JANEYT010000200">
    <property type="protein sequence ID" value="MCQ1061424.1"/>
    <property type="molecule type" value="Genomic_DNA"/>
</dbReference>
<proteinExistence type="predicted"/>
<reference evidence="1 2" key="1">
    <citation type="submission" date="2022-07" db="EMBL/GenBank/DDBJ databases">
        <title>Photobacterium pectinilyticum sp. nov., a marine bacterium isolated from surface seawater of Qingdao offshore.</title>
        <authorList>
            <person name="Wang X."/>
        </authorList>
    </citation>
    <scope>NUCLEOTIDE SEQUENCE [LARGE SCALE GENOMIC DNA]</scope>
    <source>
        <strain evidence="1 2">ZSDE20</strain>
    </source>
</reference>
<gene>
    <name evidence="1" type="ORF">NHN17_25800</name>
</gene>
<dbReference type="Proteomes" id="UP001524460">
    <property type="component" value="Unassembled WGS sequence"/>
</dbReference>
<name>A0ABT1NC72_9GAMM</name>
<evidence type="ECO:0000313" key="2">
    <source>
        <dbReference type="Proteomes" id="UP001524460"/>
    </source>
</evidence>
<feature type="non-terminal residue" evidence="1">
    <location>
        <position position="1"/>
    </location>
</feature>
<keyword evidence="2" id="KW-1185">Reference proteome</keyword>
<protein>
    <recommendedName>
        <fullName evidence="3">RTX toxin</fullName>
    </recommendedName>
</protein>
<accession>A0ABT1NC72</accession>
<evidence type="ECO:0008006" key="3">
    <source>
        <dbReference type="Google" id="ProtNLM"/>
    </source>
</evidence>
<dbReference type="RefSeq" id="WP_255045545.1">
    <property type="nucleotide sequence ID" value="NZ_JANEYT010000200.1"/>
</dbReference>
<evidence type="ECO:0000313" key="1">
    <source>
        <dbReference type="EMBL" id="MCQ1061424.1"/>
    </source>
</evidence>
<comment type="caution">
    <text evidence="1">The sequence shown here is derived from an EMBL/GenBank/DDBJ whole genome shotgun (WGS) entry which is preliminary data.</text>
</comment>
<feature type="non-terminal residue" evidence="1">
    <location>
        <position position="178"/>
    </location>
</feature>
<organism evidence="1 2">
    <name type="scientific">Photobacterium pectinilyticum</name>
    <dbReference type="NCBI Taxonomy" id="2906793"/>
    <lineage>
        <taxon>Bacteria</taxon>
        <taxon>Pseudomonadati</taxon>
        <taxon>Pseudomonadota</taxon>
        <taxon>Gammaproteobacteria</taxon>
        <taxon>Vibrionales</taxon>
        <taxon>Vibrionaceae</taxon>
        <taxon>Photobacterium</taxon>
    </lineage>
</organism>